<evidence type="ECO:0000313" key="1">
    <source>
        <dbReference type="EMBL" id="GAV06606.1"/>
    </source>
</evidence>
<evidence type="ECO:0000313" key="2">
    <source>
        <dbReference type="Proteomes" id="UP000186922"/>
    </source>
</evidence>
<name>A0A1D1W079_RAMVA</name>
<organism evidence="1 2">
    <name type="scientific">Ramazzottius varieornatus</name>
    <name type="common">Water bear</name>
    <name type="synonym">Tardigrade</name>
    <dbReference type="NCBI Taxonomy" id="947166"/>
    <lineage>
        <taxon>Eukaryota</taxon>
        <taxon>Metazoa</taxon>
        <taxon>Ecdysozoa</taxon>
        <taxon>Tardigrada</taxon>
        <taxon>Eutardigrada</taxon>
        <taxon>Parachela</taxon>
        <taxon>Hypsibioidea</taxon>
        <taxon>Ramazzottiidae</taxon>
        <taxon>Ramazzottius</taxon>
    </lineage>
</organism>
<dbReference type="AlphaFoldDB" id="A0A1D1W079"/>
<dbReference type="InterPro" id="IPR011992">
    <property type="entry name" value="EF-hand-dom_pair"/>
</dbReference>
<dbReference type="Gene3D" id="1.10.238.10">
    <property type="entry name" value="EF-hand"/>
    <property type="match status" value="1"/>
</dbReference>
<dbReference type="EMBL" id="BDGG01000013">
    <property type="protein sequence ID" value="GAV06606.1"/>
    <property type="molecule type" value="Genomic_DNA"/>
</dbReference>
<dbReference type="Proteomes" id="UP000186922">
    <property type="component" value="Unassembled WGS sequence"/>
</dbReference>
<accession>A0A1D1W079</accession>
<dbReference type="OrthoDB" id="10385866at2759"/>
<sequence length="168" mass="19807">MDVQKQKRLDTYRAGQMVRVAGMFPSDKEMDDWFLEIGAKKDDEPKAGEEEFLFVEKNALCDGIYELLRQGRWKPPSPKNAIAAWRRLDMAQKGKFNAENIGDMFAQEEKDNGMSPTELKRMIQWVSEMPGGEMDYVNYVDYWYKTLLQNRIPRPKDRQPRRQFDDTI</sequence>
<gene>
    <name evidence="1" type="primary">RvY_16568-1</name>
    <name evidence="1" type="synonym">RvY_16568.1</name>
    <name evidence="1" type="ORF">RvY_16568</name>
</gene>
<dbReference type="SUPFAM" id="SSF47473">
    <property type="entry name" value="EF-hand"/>
    <property type="match status" value="1"/>
</dbReference>
<keyword evidence="2" id="KW-1185">Reference proteome</keyword>
<comment type="caution">
    <text evidence="1">The sequence shown here is derived from an EMBL/GenBank/DDBJ whole genome shotgun (WGS) entry which is preliminary data.</text>
</comment>
<protein>
    <submittedName>
        <fullName evidence="1">Uncharacterized protein</fullName>
    </submittedName>
</protein>
<proteinExistence type="predicted"/>
<reference evidence="1 2" key="1">
    <citation type="journal article" date="2016" name="Nat. Commun.">
        <title>Extremotolerant tardigrade genome and improved radiotolerance of human cultured cells by tardigrade-unique protein.</title>
        <authorList>
            <person name="Hashimoto T."/>
            <person name="Horikawa D.D."/>
            <person name="Saito Y."/>
            <person name="Kuwahara H."/>
            <person name="Kozuka-Hata H."/>
            <person name="Shin-I T."/>
            <person name="Minakuchi Y."/>
            <person name="Ohishi K."/>
            <person name="Motoyama A."/>
            <person name="Aizu T."/>
            <person name="Enomoto A."/>
            <person name="Kondo K."/>
            <person name="Tanaka S."/>
            <person name="Hara Y."/>
            <person name="Koshikawa S."/>
            <person name="Sagara H."/>
            <person name="Miura T."/>
            <person name="Yokobori S."/>
            <person name="Miyagawa K."/>
            <person name="Suzuki Y."/>
            <person name="Kubo T."/>
            <person name="Oyama M."/>
            <person name="Kohara Y."/>
            <person name="Fujiyama A."/>
            <person name="Arakawa K."/>
            <person name="Katayama T."/>
            <person name="Toyoda A."/>
            <person name="Kunieda T."/>
        </authorList>
    </citation>
    <scope>NUCLEOTIDE SEQUENCE [LARGE SCALE GENOMIC DNA]</scope>
    <source>
        <strain evidence="1 2">YOKOZUNA-1</strain>
    </source>
</reference>